<evidence type="ECO:0000313" key="2">
    <source>
        <dbReference type="Proteomes" id="UP000778970"/>
    </source>
</evidence>
<protein>
    <recommendedName>
        <fullName evidence="3">Uracil DNA glycosylase superfamily protein</fullName>
    </recommendedName>
</protein>
<accession>A0A934QFW4</accession>
<name>A0A934QFW4_9PROT</name>
<comment type="caution">
    <text evidence="1">The sequence shown here is derived from an EMBL/GenBank/DDBJ whole genome shotgun (WGS) entry which is preliminary data.</text>
</comment>
<proteinExistence type="predicted"/>
<reference evidence="1" key="1">
    <citation type="submission" date="2017-08" db="EMBL/GenBank/DDBJ databases">
        <authorList>
            <person name="Imhoff J.F."/>
            <person name="Rahn T."/>
            <person name="Kuenzel S."/>
            <person name="Neulinger S.C."/>
        </authorList>
    </citation>
    <scope>NUCLEOTIDE SEQUENCE</scope>
    <source>
        <strain evidence="1">DSM 9154</strain>
    </source>
</reference>
<dbReference type="AlphaFoldDB" id="A0A934QFW4"/>
<organism evidence="1 2">
    <name type="scientific">Rhodovibrio salinarum</name>
    <dbReference type="NCBI Taxonomy" id="1087"/>
    <lineage>
        <taxon>Bacteria</taxon>
        <taxon>Pseudomonadati</taxon>
        <taxon>Pseudomonadota</taxon>
        <taxon>Alphaproteobacteria</taxon>
        <taxon>Rhodospirillales</taxon>
        <taxon>Rhodovibrionaceae</taxon>
        <taxon>Rhodovibrio</taxon>
    </lineage>
</organism>
<sequence length="207" mass="23380">MELLGRRIESKYRKRGDARKWALLYSPAYTLDGSPVAFISLNPGGDKAPEGPSDVAREKGSAYCDTNWREDGKLAPLQIQVCLLFEQLGIKPENVLAGNLVPFRSANWKTLQKRRDALEFGKALWLELLDRAEPRHVIVNGVIEPASTLARALEVKERVDVPINWGRVHGWRGRCRYGTFTALPHLSHYKIMARPKSRDALNQLLVP</sequence>
<dbReference type="EMBL" id="NRRE01000012">
    <property type="protein sequence ID" value="MBK1696247.1"/>
    <property type="molecule type" value="Genomic_DNA"/>
</dbReference>
<keyword evidence="2" id="KW-1185">Reference proteome</keyword>
<evidence type="ECO:0000313" key="1">
    <source>
        <dbReference type="EMBL" id="MBK1696247.1"/>
    </source>
</evidence>
<dbReference type="Proteomes" id="UP000778970">
    <property type="component" value="Unassembled WGS sequence"/>
</dbReference>
<evidence type="ECO:0008006" key="3">
    <source>
        <dbReference type="Google" id="ProtNLM"/>
    </source>
</evidence>
<reference evidence="1" key="2">
    <citation type="journal article" date="2020" name="Microorganisms">
        <title>Osmotic Adaptation and Compatible Solute Biosynthesis of Phototrophic Bacteria as Revealed from Genome Analyses.</title>
        <authorList>
            <person name="Imhoff J.F."/>
            <person name="Rahn T."/>
            <person name="Kunzel S."/>
            <person name="Keller A."/>
            <person name="Neulinger S.C."/>
        </authorList>
    </citation>
    <scope>NUCLEOTIDE SEQUENCE</scope>
    <source>
        <strain evidence="1">DSM 9154</strain>
    </source>
</reference>
<gene>
    <name evidence="1" type="ORF">CKO21_03200</name>
</gene>